<organism evidence="1 2">
    <name type="scientific">Bauhinia variegata</name>
    <name type="common">Purple orchid tree</name>
    <name type="synonym">Phanera variegata</name>
    <dbReference type="NCBI Taxonomy" id="167791"/>
    <lineage>
        <taxon>Eukaryota</taxon>
        <taxon>Viridiplantae</taxon>
        <taxon>Streptophyta</taxon>
        <taxon>Embryophyta</taxon>
        <taxon>Tracheophyta</taxon>
        <taxon>Spermatophyta</taxon>
        <taxon>Magnoliopsida</taxon>
        <taxon>eudicotyledons</taxon>
        <taxon>Gunneridae</taxon>
        <taxon>Pentapetalae</taxon>
        <taxon>rosids</taxon>
        <taxon>fabids</taxon>
        <taxon>Fabales</taxon>
        <taxon>Fabaceae</taxon>
        <taxon>Cercidoideae</taxon>
        <taxon>Cercideae</taxon>
        <taxon>Bauhiniinae</taxon>
        <taxon>Bauhinia</taxon>
    </lineage>
</organism>
<evidence type="ECO:0000313" key="1">
    <source>
        <dbReference type="EMBL" id="KAI4305071.1"/>
    </source>
</evidence>
<dbReference type="Proteomes" id="UP000828941">
    <property type="component" value="Chromosome 12"/>
</dbReference>
<dbReference type="EMBL" id="CM039437">
    <property type="protein sequence ID" value="KAI4305071.1"/>
    <property type="molecule type" value="Genomic_DNA"/>
</dbReference>
<name>A0ACB9L6L2_BAUVA</name>
<evidence type="ECO:0000313" key="2">
    <source>
        <dbReference type="Proteomes" id="UP000828941"/>
    </source>
</evidence>
<reference evidence="1 2" key="1">
    <citation type="journal article" date="2022" name="DNA Res.">
        <title>Chromosomal-level genome assembly of the orchid tree Bauhinia variegata (Leguminosae; Cercidoideae) supports the allotetraploid origin hypothesis of Bauhinia.</title>
        <authorList>
            <person name="Zhong Y."/>
            <person name="Chen Y."/>
            <person name="Zheng D."/>
            <person name="Pang J."/>
            <person name="Liu Y."/>
            <person name="Luo S."/>
            <person name="Meng S."/>
            <person name="Qian L."/>
            <person name="Wei D."/>
            <person name="Dai S."/>
            <person name="Zhou R."/>
        </authorList>
    </citation>
    <scope>NUCLEOTIDE SEQUENCE [LARGE SCALE GENOMIC DNA]</scope>
    <source>
        <strain evidence="1">BV-YZ2020</strain>
    </source>
</reference>
<proteinExistence type="predicted"/>
<protein>
    <submittedName>
        <fullName evidence="1">Uncharacterized protein</fullName>
    </submittedName>
</protein>
<keyword evidence="2" id="KW-1185">Reference proteome</keyword>
<gene>
    <name evidence="1" type="ORF">L6164_028460</name>
</gene>
<sequence length="810" mass="92635">MLYKGRKATATNFHRSHNLQRITAIFCGRFSQIFSCFTVYGYIVHPTDEEIYKGIYAKEFQNLENDWEFEENLVNFTIDPFFQADADPVNFAPQTWVTSDVDGFVPSWTVSPAEVDLDVPFSTMSSAADSSLEKNDFSETVQSISQVLMEENLGHKQSMFYDPFSLQVTEKSFYDALKENHTSSPSQRPLYIYENVERPDVDGSDSNASNSNNSINIPWHGKPHNPKPSSLGTPISADYSFKSNLQSNSPKPCQPPNASLSDIDDGVIGIGSFSNEFLAQKIFNNAESVLQFRRGLEEASKFLPKCTQLTTGMESNMSLELKKKIEKEVIKVDEDFRQDSHGLKGRKNPDREDIDEEEERSNKQSAVYDDESDLSDMFDQVLLTVENVPLCAQQEGPQNGSIKVMQPIEQPNSSDGGKSRPKKKGKKKETVDLRTLLVLCAQAVSSNDNRTANELLKQIRRHSSPFGDAAQRLAHYFANGLQARLVGAATGTQLVYTALMSKRFSATDILKAYHAIFSVCPFKKFAHFFTYKMILEASEEAESLHIIDFGISYGFHWPMLIKFLSQRTRGPPKLRITGIEYPQTGFRPAERIEETGRRLANYCKRFNVPFEYKAIASKNWETIKVEEFNIDSNDLLAVNCLMRFKNLLDDTIEVNNPRNAVLSLIRKMNPDIFVQSVVNGAYNAPFFVTRFRESLFHFSAMYDMFDTLLTRENEWRLMSEKEFLGREALNVIACEGSERVERPETYKQWQVRNTRIGFRQLPLTKELVSKFQEKLKAWYHRDFVINEDNNWMLQGWKGRILYASTCWVPA</sequence>
<comment type="caution">
    <text evidence="1">The sequence shown here is derived from an EMBL/GenBank/DDBJ whole genome shotgun (WGS) entry which is preliminary data.</text>
</comment>
<accession>A0ACB9L6L2</accession>